<feature type="binding site" evidence="11">
    <location>
        <position position="72"/>
    </location>
    <ligand>
        <name>Mg(2+)</name>
        <dbReference type="ChEBI" id="CHEBI:18420"/>
        <label>1</label>
        <note>catalytic</note>
    </ligand>
</feature>
<comment type="function">
    <text evidence="10">Catalyzes the dephosphorylation of histidinol-phosphate to histidinol, the direct precursor of histidine.</text>
</comment>
<dbReference type="PANTHER" id="PTHR20854">
    <property type="entry name" value="INOSITOL MONOPHOSPHATASE"/>
    <property type="match status" value="1"/>
</dbReference>
<dbReference type="GO" id="GO:0046872">
    <property type="term" value="F:metal ion binding"/>
    <property type="evidence" value="ECO:0007669"/>
    <property type="project" value="UniProtKB-KW"/>
</dbReference>
<dbReference type="FunFam" id="3.30.540.10:FF:000003">
    <property type="entry name" value="Inositol-1-monophosphatase"/>
    <property type="match status" value="1"/>
</dbReference>
<dbReference type="Pfam" id="PF00459">
    <property type="entry name" value="Inositol_P"/>
    <property type="match status" value="1"/>
</dbReference>
<comment type="pathway">
    <text evidence="2">Amino-acid biosynthesis; L-histidine biosynthesis; L-histidine from 5-phospho-alpha-D-ribose 1-diphosphate: step 8/9.</text>
</comment>
<evidence type="ECO:0000256" key="2">
    <source>
        <dbReference type="ARBA" id="ARBA00004970"/>
    </source>
</evidence>
<proteinExistence type="predicted"/>
<comment type="cofactor">
    <cofactor evidence="1 11">
        <name>Mg(2+)</name>
        <dbReference type="ChEBI" id="CHEBI:18420"/>
    </cofactor>
</comment>
<gene>
    <name evidence="12" type="ORF">SAMN05216276_100464</name>
</gene>
<keyword evidence="13" id="KW-1185">Reference proteome</keyword>
<dbReference type="EC" id="3.1.3.15" evidence="3"/>
<dbReference type="OrthoDB" id="9772456at2"/>
<evidence type="ECO:0000256" key="11">
    <source>
        <dbReference type="PIRSR" id="PIRSR600760-2"/>
    </source>
</evidence>
<dbReference type="RefSeq" id="WP_089206068.1">
    <property type="nucleotide sequence ID" value="NZ_FZOD01000004.1"/>
</dbReference>
<evidence type="ECO:0000256" key="10">
    <source>
        <dbReference type="ARBA" id="ARBA00053547"/>
    </source>
</evidence>
<dbReference type="PANTHER" id="PTHR20854:SF4">
    <property type="entry name" value="INOSITOL-1-MONOPHOSPHATASE-RELATED"/>
    <property type="match status" value="1"/>
</dbReference>
<organism evidence="12 13">
    <name type="scientific">Streptosporangium subroseum</name>
    <dbReference type="NCBI Taxonomy" id="106412"/>
    <lineage>
        <taxon>Bacteria</taxon>
        <taxon>Bacillati</taxon>
        <taxon>Actinomycetota</taxon>
        <taxon>Actinomycetes</taxon>
        <taxon>Streptosporangiales</taxon>
        <taxon>Streptosporangiaceae</taxon>
        <taxon>Streptosporangium</taxon>
    </lineage>
</organism>
<dbReference type="GO" id="GO:0006020">
    <property type="term" value="P:inositol metabolic process"/>
    <property type="evidence" value="ECO:0007669"/>
    <property type="project" value="TreeGrafter"/>
</dbReference>
<dbReference type="PRINTS" id="PR00377">
    <property type="entry name" value="IMPHPHTASES"/>
</dbReference>
<accession>A0A239BPQ4</accession>
<dbReference type="EMBL" id="FZOD01000004">
    <property type="protein sequence ID" value="SNS09980.1"/>
    <property type="molecule type" value="Genomic_DNA"/>
</dbReference>
<feature type="binding site" evidence="11">
    <location>
        <position position="91"/>
    </location>
    <ligand>
        <name>Mg(2+)</name>
        <dbReference type="ChEBI" id="CHEBI:18420"/>
        <label>1</label>
        <note>catalytic</note>
    </ligand>
</feature>
<protein>
    <recommendedName>
        <fullName evidence="4">Histidinol-phosphatase</fullName>
        <ecNumber evidence="3">3.1.3.15</ecNumber>
    </recommendedName>
    <alternativeName>
        <fullName evidence="8">Histidinol-phosphate phosphatase</fullName>
    </alternativeName>
</protein>
<evidence type="ECO:0000256" key="4">
    <source>
        <dbReference type="ARBA" id="ARBA00021697"/>
    </source>
</evidence>
<evidence type="ECO:0000313" key="12">
    <source>
        <dbReference type="EMBL" id="SNS09980.1"/>
    </source>
</evidence>
<sequence length="273" mass="28604">MTSETDLEHARRIAVDAAEAAGLLLSAGTGGIVEINSKGDHGDVVTNLDLAAEKLLLERVLTAFPGHAVIAEESGRLGEPGSEWTWVIDPLDGTNNVAIGLPLYAVGLALCRDGRPELGVVHEPVTGRTWSAIRGRGALGPGGPLTTPPYRPAAHGPVLAWIQGYGVRRGDAVAGALKAGLDEHARRVLRLWAPLLAWVMLARGDIDGIIGYRTGIVDLPGGLLIAREAGALVTAFDGTPFDAPLSGDGHDFVASRPGLLDDLLELVGDRIRR</sequence>
<evidence type="ECO:0000256" key="6">
    <source>
        <dbReference type="ARBA" id="ARBA00022801"/>
    </source>
</evidence>
<evidence type="ECO:0000256" key="3">
    <source>
        <dbReference type="ARBA" id="ARBA00013085"/>
    </source>
</evidence>
<evidence type="ECO:0000256" key="5">
    <source>
        <dbReference type="ARBA" id="ARBA00022723"/>
    </source>
</evidence>
<feature type="binding site" evidence="11">
    <location>
        <position position="218"/>
    </location>
    <ligand>
        <name>Mg(2+)</name>
        <dbReference type="ChEBI" id="CHEBI:18420"/>
        <label>1</label>
        <note>catalytic</note>
    </ligand>
</feature>
<dbReference type="Gene3D" id="3.30.540.10">
    <property type="entry name" value="Fructose-1,6-Bisphosphatase, subunit A, domain 1"/>
    <property type="match status" value="1"/>
</dbReference>
<evidence type="ECO:0000313" key="13">
    <source>
        <dbReference type="Proteomes" id="UP000198282"/>
    </source>
</evidence>
<dbReference type="AlphaFoldDB" id="A0A239BPQ4"/>
<feature type="binding site" evidence="11">
    <location>
        <position position="92"/>
    </location>
    <ligand>
        <name>Mg(2+)</name>
        <dbReference type="ChEBI" id="CHEBI:18420"/>
        <label>1</label>
        <note>catalytic</note>
    </ligand>
</feature>
<comment type="catalytic activity">
    <reaction evidence="9">
        <text>L-histidinol phosphate + H2O = L-histidinol + phosphate</text>
        <dbReference type="Rhea" id="RHEA:14465"/>
        <dbReference type="ChEBI" id="CHEBI:15377"/>
        <dbReference type="ChEBI" id="CHEBI:43474"/>
        <dbReference type="ChEBI" id="CHEBI:57699"/>
        <dbReference type="ChEBI" id="CHEBI:57980"/>
        <dbReference type="EC" id="3.1.3.15"/>
    </reaction>
</comment>
<dbReference type="GO" id="GO:0007165">
    <property type="term" value="P:signal transduction"/>
    <property type="evidence" value="ECO:0007669"/>
    <property type="project" value="TreeGrafter"/>
</dbReference>
<dbReference type="Proteomes" id="UP000198282">
    <property type="component" value="Unassembled WGS sequence"/>
</dbReference>
<reference evidence="12 13" key="1">
    <citation type="submission" date="2017-06" db="EMBL/GenBank/DDBJ databases">
        <authorList>
            <person name="Kim H.J."/>
            <person name="Triplett B.A."/>
        </authorList>
    </citation>
    <scope>NUCLEOTIDE SEQUENCE [LARGE SCALE GENOMIC DNA]</scope>
    <source>
        <strain evidence="12 13">CGMCC 4.2132</strain>
    </source>
</reference>
<dbReference type="SUPFAM" id="SSF56655">
    <property type="entry name" value="Carbohydrate phosphatase"/>
    <property type="match status" value="1"/>
</dbReference>
<dbReference type="GO" id="GO:0008934">
    <property type="term" value="F:inositol monophosphate 1-phosphatase activity"/>
    <property type="evidence" value="ECO:0007669"/>
    <property type="project" value="TreeGrafter"/>
</dbReference>
<evidence type="ECO:0000256" key="8">
    <source>
        <dbReference type="ARBA" id="ARBA00033209"/>
    </source>
</evidence>
<keyword evidence="7 11" id="KW-0460">Magnesium</keyword>
<keyword evidence="6" id="KW-0378">Hydrolase</keyword>
<keyword evidence="5 11" id="KW-0479">Metal-binding</keyword>
<dbReference type="Gene3D" id="3.40.190.80">
    <property type="match status" value="1"/>
</dbReference>
<evidence type="ECO:0000256" key="1">
    <source>
        <dbReference type="ARBA" id="ARBA00001946"/>
    </source>
</evidence>
<dbReference type="InterPro" id="IPR000760">
    <property type="entry name" value="Inositol_monophosphatase-like"/>
</dbReference>
<name>A0A239BPQ4_9ACTN</name>
<feature type="binding site" evidence="11">
    <location>
        <position position="89"/>
    </location>
    <ligand>
        <name>Mg(2+)</name>
        <dbReference type="ChEBI" id="CHEBI:18420"/>
        <label>1</label>
        <note>catalytic</note>
    </ligand>
</feature>
<evidence type="ECO:0000256" key="9">
    <source>
        <dbReference type="ARBA" id="ARBA00049158"/>
    </source>
</evidence>
<evidence type="ECO:0000256" key="7">
    <source>
        <dbReference type="ARBA" id="ARBA00022842"/>
    </source>
</evidence>
<dbReference type="GO" id="GO:0004401">
    <property type="term" value="F:histidinol-phosphatase activity"/>
    <property type="evidence" value="ECO:0007669"/>
    <property type="project" value="UniProtKB-EC"/>
</dbReference>